<keyword evidence="4" id="KW-0028">Amino-acid biosynthesis</keyword>
<dbReference type="InterPro" id="IPR054562">
    <property type="entry name" value="LysX/ArgX_preATP_grasp"/>
</dbReference>
<organism evidence="12 13">
    <name type="scientific">Candidatus Wirthbacteria bacterium CG2_30_54_11</name>
    <dbReference type="NCBI Taxonomy" id="1817892"/>
    <lineage>
        <taxon>Bacteria</taxon>
        <taxon>Candidatus Wirthbacteria</taxon>
    </lineage>
</organism>
<dbReference type="InterPro" id="IPR011870">
    <property type="entry name" value="LysX_arch"/>
</dbReference>
<keyword evidence="3" id="KW-0436">Ligase</keyword>
<dbReference type="GO" id="GO:0009085">
    <property type="term" value="P:lysine biosynthetic process"/>
    <property type="evidence" value="ECO:0007669"/>
    <property type="project" value="InterPro"/>
</dbReference>
<dbReference type="InterPro" id="IPR011761">
    <property type="entry name" value="ATP-grasp"/>
</dbReference>
<dbReference type="EMBL" id="MNZT01000080">
    <property type="protein sequence ID" value="OIP96704.1"/>
    <property type="molecule type" value="Genomic_DNA"/>
</dbReference>
<gene>
    <name evidence="12" type="ORF">AUK40_04620</name>
</gene>
<dbReference type="GO" id="GO:0016879">
    <property type="term" value="F:ligase activity, forming carbon-nitrogen bonds"/>
    <property type="evidence" value="ECO:0007669"/>
    <property type="project" value="TreeGrafter"/>
</dbReference>
<dbReference type="PANTHER" id="PTHR21621:SF0">
    <property type="entry name" value="BETA-CITRYLGLUTAMATE SYNTHASE B-RELATED"/>
    <property type="match status" value="1"/>
</dbReference>
<dbReference type="SUPFAM" id="SSF52440">
    <property type="entry name" value="PreATP-grasp domain"/>
    <property type="match status" value="1"/>
</dbReference>
<evidence type="ECO:0000313" key="12">
    <source>
        <dbReference type="EMBL" id="OIP96704.1"/>
    </source>
</evidence>
<dbReference type="Proteomes" id="UP000183245">
    <property type="component" value="Unassembled WGS sequence"/>
</dbReference>
<reference evidence="12 13" key="1">
    <citation type="journal article" date="2016" name="Environ. Microbiol.">
        <title>Genomic resolution of a cold subsurface aquifer community provides metabolic insights for novel microbes adapted to high CO concentrations.</title>
        <authorList>
            <person name="Probst A.J."/>
            <person name="Castelle C.J."/>
            <person name="Singh A."/>
            <person name="Brown C.T."/>
            <person name="Anantharaman K."/>
            <person name="Sharon I."/>
            <person name="Hug L.A."/>
            <person name="Burstein D."/>
            <person name="Emerson J.B."/>
            <person name="Thomas B.C."/>
            <person name="Banfield J.F."/>
        </authorList>
    </citation>
    <scope>NUCLEOTIDE SEQUENCE [LARGE SCALE GENOMIC DNA]</scope>
    <source>
        <strain evidence="12">CG2_30_54_11</strain>
    </source>
</reference>
<accession>A0A1J5IZN6</accession>
<dbReference type="GO" id="GO:0005737">
    <property type="term" value="C:cytoplasm"/>
    <property type="evidence" value="ECO:0007669"/>
    <property type="project" value="TreeGrafter"/>
</dbReference>
<dbReference type="Gene3D" id="3.30.1490.20">
    <property type="entry name" value="ATP-grasp fold, A domain"/>
    <property type="match status" value="1"/>
</dbReference>
<comment type="cofactor">
    <cofactor evidence="1">
        <name>Mg(2+)</name>
        <dbReference type="ChEBI" id="CHEBI:18420"/>
    </cofactor>
</comment>
<keyword evidence="8" id="KW-0460">Magnesium</keyword>
<dbReference type="AlphaFoldDB" id="A0A1J5IZN6"/>
<comment type="similarity">
    <text evidence="2">Belongs to the RimK family. LysX subfamily.</text>
</comment>
<evidence type="ECO:0000256" key="1">
    <source>
        <dbReference type="ARBA" id="ARBA00001946"/>
    </source>
</evidence>
<comment type="pathway">
    <text evidence="9">Amino-acid biosynthesis.</text>
</comment>
<dbReference type="NCBIfam" id="TIGR00768">
    <property type="entry name" value="rimK_fam"/>
    <property type="match status" value="1"/>
</dbReference>
<comment type="caution">
    <text evidence="12">The sequence shown here is derived from an EMBL/GenBank/DDBJ whole genome shotgun (WGS) entry which is preliminary data.</text>
</comment>
<keyword evidence="6 10" id="KW-0547">Nucleotide-binding</keyword>
<evidence type="ECO:0000256" key="4">
    <source>
        <dbReference type="ARBA" id="ARBA00022605"/>
    </source>
</evidence>
<dbReference type="GO" id="GO:0046872">
    <property type="term" value="F:metal ion binding"/>
    <property type="evidence" value="ECO:0007669"/>
    <property type="project" value="UniProtKB-KW"/>
</dbReference>
<dbReference type="SUPFAM" id="SSF56059">
    <property type="entry name" value="Glutathione synthetase ATP-binding domain-like"/>
    <property type="match status" value="1"/>
</dbReference>
<evidence type="ECO:0000313" key="13">
    <source>
        <dbReference type="Proteomes" id="UP000183245"/>
    </source>
</evidence>
<evidence type="ECO:0000256" key="9">
    <source>
        <dbReference type="ARBA" id="ARBA00029440"/>
    </source>
</evidence>
<keyword evidence="7 10" id="KW-0067">ATP-binding</keyword>
<dbReference type="STRING" id="1817892.AUK40_04620"/>
<dbReference type="Pfam" id="PF08443">
    <property type="entry name" value="RimK"/>
    <property type="match status" value="1"/>
</dbReference>
<dbReference type="InterPro" id="IPR013815">
    <property type="entry name" value="ATP_grasp_subdomain_1"/>
</dbReference>
<dbReference type="InterPro" id="IPR004666">
    <property type="entry name" value="Rp_bS6_RimK/Lys_biosynth_LsyX"/>
</dbReference>
<dbReference type="InterPro" id="IPR013651">
    <property type="entry name" value="ATP-grasp_RimK-type"/>
</dbReference>
<dbReference type="NCBIfam" id="TIGR02144">
    <property type="entry name" value="LysX_arch"/>
    <property type="match status" value="1"/>
</dbReference>
<dbReference type="GO" id="GO:0005524">
    <property type="term" value="F:ATP binding"/>
    <property type="evidence" value="ECO:0007669"/>
    <property type="project" value="UniProtKB-UniRule"/>
</dbReference>
<dbReference type="PROSITE" id="PS50975">
    <property type="entry name" value="ATP_GRASP"/>
    <property type="match status" value="1"/>
</dbReference>
<name>A0A1J5IZN6_9BACT</name>
<dbReference type="InterPro" id="IPR016185">
    <property type="entry name" value="PreATP-grasp_dom_sf"/>
</dbReference>
<evidence type="ECO:0000256" key="10">
    <source>
        <dbReference type="PROSITE-ProRule" id="PRU00409"/>
    </source>
</evidence>
<dbReference type="Gene3D" id="3.30.470.20">
    <property type="entry name" value="ATP-grasp fold, B domain"/>
    <property type="match status" value="1"/>
</dbReference>
<evidence type="ECO:0000256" key="5">
    <source>
        <dbReference type="ARBA" id="ARBA00022723"/>
    </source>
</evidence>
<sequence>MNIGVLYSRVRGDEKLIFAAIERAGHTLVRLNSEERAYWLDQGSLALGAEVVIDRCVSSTQALYISELLEKRGVLVVNRYEVIKTCENKLYTNLALEKAHVPTPKVRVAFSSASALQAIEEMGYPVVIKPTTGSWGRLLALVENRSAAEAVLEHKETLGTYHHSIFYIQKYVDKPGRDIRAFVVNGEAICAIYRDSPHWITNTARGGRASNCPVTSEMADLCQCTSAAVGGGFLAMDIFETADGLVINEINHAMEFKNSELPTSVSISGAIVDYAVSVARMR</sequence>
<evidence type="ECO:0000259" key="11">
    <source>
        <dbReference type="PROSITE" id="PS50975"/>
    </source>
</evidence>
<dbReference type="Gene3D" id="3.40.50.20">
    <property type="match status" value="1"/>
</dbReference>
<evidence type="ECO:0000256" key="7">
    <source>
        <dbReference type="ARBA" id="ARBA00022840"/>
    </source>
</evidence>
<evidence type="ECO:0000256" key="6">
    <source>
        <dbReference type="ARBA" id="ARBA00022741"/>
    </source>
</evidence>
<proteinExistence type="inferred from homology"/>
<evidence type="ECO:0000256" key="2">
    <source>
        <dbReference type="ARBA" id="ARBA00006239"/>
    </source>
</evidence>
<keyword evidence="5" id="KW-0479">Metal-binding</keyword>
<evidence type="ECO:0000256" key="3">
    <source>
        <dbReference type="ARBA" id="ARBA00022598"/>
    </source>
</evidence>
<evidence type="ECO:0000256" key="8">
    <source>
        <dbReference type="ARBA" id="ARBA00022842"/>
    </source>
</evidence>
<feature type="domain" description="ATP-grasp" evidence="11">
    <location>
        <begin position="93"/>
        <end position="276"/>
    </location>
</feature>
<dbReference type="FunFam" id="3.30.1490.20:FF:000025">
    <property type="entry name" value="Alpha-aminoadipate--LysW ligase LysX protein"/>
    <property type="match status" value="1"/>
</dbReference>
<dbReference type="PANTHER" id="PTHR21621">
    <property type="entry name" value="RIBOSOMAL PROTEIN S6 MODIFICATION PROTEIN"/>
    <property type="match status" value="1"/>
</dbReference>
<protein>
    <submittedName>
        <fullName evidence="12">Lysine biosynthesis enzyme LysX</fullName>
    </submittedName>
</protein>
<dbReference type="Pfam" id="PF22626">
    <property type="entry name" value="LysX_preATP_grasp"/>
    <property type="match status" value="1"/>
</dbReference>